<dbReference type="Gene3D" id="3.40.462.10">
    <property type="entry name" value="FAD-linked oxidases, C-terminal domain"/>
    <property type="match status" value="1"/>
</dbReference>
<dbReference type="SUPFAM" id="SSF56176">
    <property type="entry name" value="FAD-binding/transporter-associated domain-like"/>
    <property type="match status" value="1"/>
</dbReference>
<reference evidence="4" key="1">
    <citation type="submission" date="2021-03" db="EMBL/GenBank/DDBJ databases">
        <title>Description of Psychrosphaera ytuae sp. nov. isolated from deep sea sediment of South China Sea.</title>
        <authorList>
            <person name="Zhang J."/>
            <person name="Xu X.-D."/>
        </authorList>
    </citation>
    <scope>NUCLEOTIDE SEQUENCE</scope>
    <source>
        <strain evidence="4">MTZ26</strain>
    </source>
</reference>
<dbReference type="KEGG" id="psym:J1N51_10155"/>
<dbReference type="Proteomes" id="UP000682739">
    <property type="component" value="Chromosome"/>
</dbReference>
<dbReference type="Pfam" id="PF01565">
    <property type="entry name" value="FAD_binding_4"/>
    <property type="match status" value="1"/>
</dbReference>
<keyword evidence="1" id="KW-0285">Flavoprotein</keyword>
<dbReference type="GO" id="GO:0071949">
    <property type="term" value="F:FAD binding"/>
    <property type="evidence" value="ECO:0007669"/>
    <property type="project" value="InterPro"/>
</dbReference>
<organism evidence="4 5">
    <name type="scientific">Psychrosphaera ytuae</name>
    <dbReference type="NCBI Taxonomy" id="2820710"/>
    <lineage>
        <taxon>Bacteria</taxon>
        <taxon>Pseudomonadati</taxon>
        <taxon>Pseudomonadota</taxon>
        <taxon>Gammaproteobacteria</taxon>
        <taxon>Alteromonadales</taxon>
        <taxon>Pseudoalteromonadaceae</taxon>
        <taxon>Psychrosphaera</taxon>
    </lineage>
</organism>
<dbReference type="SUPFAM" id="SSF55103">
    <property type="entry name" value="FAD-linked oxidases, C-terminal domain"/>
    <property type="match status" value="1"/>
</dbReference>
<dbReference type="Gene3D" id="3.30.465.10">
    <property type="match status" value="1"/>
</dbReference>
<dbReference type="PROSITE" id="PS51387">
    <property type="entry name" value="FAD_PCMH"/>
    <property type="match status" value="1"/>
</dbReference>
<feature type="domain" description="FAD-binding PCMH-type" evidence="3">
    <location>
        <begin position="37"/>
        <end position="241"/>
    </location>
</feature>
<dbReference type="InterPro" id="IPR036318">
    <property type="entry name" value="FAD-bd_PCMH-like_sf"/>
</dbReference>
<evidence type="ECO:0000256" key="1">
    <source>
        <dbReference type="ARBA" id="ARBA00022630"/>
    </source>
</evidence>
<protein>
    <submittedName>
        <fullName evidence="4">FAD-binding protein</fullName>
    </submittedName>
</protein>
<name>A0A975HHG8_9GAMM</name>
<gene>
    <name evidence="4" type="ORF">J1N51_10155</name>
</gene>
<dbReference type="GO" id="GO:0003824">
    <property type="term" value="F:catalytic activity"/>
    <property type="evidence" value="ECO:0007669"/>
    <property type="project" value="InterPro"/>
</dbReference>
<evidence type="ECO:0000256" key="2">
    <source>
        <dbReference type="ARBA" id="ARBA00022827"/>
    </source>
</evidence>
<dbReference type="AlphaFoldDB" id="A0A975HHG8"/>
<keyword evidence="2" id="KW-0274">FAD</keyword>
<accession>A0A975HHG8</accession>
<evidence type="ECO:0000313" key="5">
    <source>
        <dbReference type="Proteomes" id="UP000682739"/>
    </source>
</evidence>
<evidence type="ECO:0000313" key="4">
    <source>
        <dbReference type="EMBL" id="QTH63105.1"/>
    </source>
</evidence>
<evidence type="ECO:0000259" key="3">
    <source>
        <dbReference type="PROSITE" id="PS51387"/>
    </source>
</evidence>
<dbReference type="InterPro" id="IPR016170">
    <property type="entry name" value="Cytok_DH_C_sf"/>
</dbReference>
<dbReference type="InterPro" id="IPR016164">
    <property type="entry name" value="FAD-linked_Oxase-like_C"/>
</dbReference>
<dbReference type="InterPro" id="IPR016166">
    <property type="entry name" value="FAD-bd_PCMH"/>
</dbReference>
<dbReference type="InterPro" id="IPR016169">
    <property type="entry name" value="FAD-bd_PCMH_sub2"/>
</dbReference>
<dbReference type="InterPro" id="IPR016167">
    <property type="entry name" value="FAD-bd_PCMH_sub1"/>
</dbReference>
<dbReference type="RefSeq" id="WP_208830994.1">
    <property type="nucleotide sequence ID" value="NZ_CP072110.1"/>
</dbReference>
<dbReference type="PANTHER" id="PTHR11748">
    <property type="entry name" value="D-LACTATE DEHYDROGENASE"/>
    <property type="match status" value="1"/>
</dbReference>
<sequence>MNWQNALIEFLIKNAIEYSSKDHNSNELTHKNLCTYADSYDSQLVISPDNVEQVRDVTRFINDQNKQGAELTIYPVSKGQNWGYGSATPSSQNAILMSLHKLNSTPTWLSNRHDRDVPYGKTLGIVRIEAGVTQQQLYDFLQEQGGHFWMDATGSAVTSSVLANTLIRGFGHTAKGDHFEHCSGLEVVLADGRFIKTGHAGHIDAANIGVHKFGHGPVIEGIFSQSNLGIVTAMYLHLMPAKQYIKKFFVKLNSNEDYLDAVEALRPLKLSRVLDSQMHCGNTHKGIQALMRYPFRETEGSTPLPDSLVERISNKHDISPWTISGAVYADSSAELEAKSKIVKKALRKLNCKIIMLTPKQIELAQGLVNSGIVKSTLPNIANKLGKQLIVLKELLGLKQGKPTNYFIDSVYYRKRQVSEVAGVRDPDADNVGLFWLAPIGPMTRETIQLMIDTSTRVSQKFGFDPTLSITLLNEKAVDCVISIIFDRELPGEDEAALKCYDEMLNEFNKLGLYSYRSALRAMQTDSLGFDSNLKEVHCDLKNALDPHCTIGKNHYIQ</sequence>
<keyword evidence="5" id="KW-1185">Reference proteome</keyword>
<dbReference type="InterPro" id="IPR006094">
    <property type="entry name" value="Oxid_FAD_bind_N"/>
</dbReference>
<dbReference type="EMBL" id="CP072110">
    <property type="protein sequence ID" value="QTH63105.1"/>
    <property type="molecule type" value="Genomic_DNA"/>
</dbReference>
<proteinExistence type="predicted"/>
<dbReference type="Gene3D" id="3.30.43.10">
    <property type="entry name" value="Uridine Diphospho-n-acetylenolpyruvylglucosamine Reductase, domain 2"/>
    <property type="match status" value="1"/>
</dbReference>